<name>A0ABV3PS51_9HYPH</name>
<dbReference type="PANTHER" id="PTHR11138:SF5">
    <property type="entry name" value="METHIONYL-TRNA FORMYLTRANSFERASE, MITOCHONDRIAL"/>
    <property type="match status" value="1"/>
</dbReference>
<evidence type="ECO:0000256" key="7">
    <source>
        <dbReference type="ARBA" id="ARBA00048558"/>
    </source>
</evidence>
<proteinExistence type="inferred from homology"/>
<dbReference type="EMBL" id="JBFNQD010000009">
    <property type="protein sequence ID" value="MEW9308469.1"/>
    <property type="molecule type" value="Genomic_DNA"/>
</dbReference>
<evidence type="ECO:0000256" key="4">
    <source>
        <dbReference type="ARBA" id="ARBA00016014"/>
    </source>
</evidence>
<dbReference type="CDD" id="cd08704">
    <property type="entry name" value="Met_tRNA_FMT_C"/>
    <property type="match status" value="1"/>
</dbReference>
<reference evidence="11 12" key="1">
    <citation type="submission" date="2024-07" db="EMBL/GenBank/DDBJ databases">
        <title>Description of Labrys sedimenti sp. nov., isolated from a diclofenac-degrading enrichment culture.</title>
        <authorList>
            <person name="Tancsics A."/>
            <person name="Csepanyi A."/>
        </authorList>
    </citation>
    <scope>NUCLEOTIDE SEQUENCE [LARGE SCALE GENOMIC DNA]</scope>
    <source>
        <strain evidence="11 12">LMG 23578</strain>
    </source>
</reference>
<dbReference type="CDD" id="cd08646">
    <property type="entry name" value="FMT_core_Met-tRNA-FMT_N"/>
    <property type="match status" value="1"/>
</dbReference>
<feature type="domain" description="Formyl transferase C-terminal" evidence="10">
    <location>
        <begin position="203"/>
        <end position="299"/>
    </location>
</feature>
<comment type="caution">
    <text evidence="11">The sequence shown here is derived from an EMBL/GenBank/DDBJ whole genome shotgun (WGS) entry which is preliminary data.</text>
</comment>
<dbReference type="InterPro" id="IPR041711">
    <property type="entry name" value="Met-tRNA-FMT_N"/>
</dbReference>
<feature type="domain" description="Formyl transferase N-terminal" evidence="9">
    <location>
        <begin position="1"/>
        <end position="179"/>
    </location>
</feature>
<evidence type="ECO:0000256" key="5">
    <source>
        <dbReference type="ARBA" id="ARBA00022679"/>
    </source>
</evidence>
<organism evidence="11 12">
    <name type="scientific">Labrys neptuniae</name>
    <dbReference type="NCBI Taxonomy" id="376174"/>
    <lineage>
        <taxon>Bacteria</taxon>
        <taxon>Pseudomonadati</taxon>
        <taxon>Pseudomonadota</taxon>
        <taxon>Alphaproteobacteria</taxon>
        <taxon>Hyphomicrobiales</taxon>
        <taxon>Xanthobacteraceae</taxon>
        <taxon>Labrys</taxon>
    </lineage>
</organism>
<evidence type="ECO:0000259" key="9">
    <source>
        <dbReference type="Pfam" id="PF00551"/>
    </source>
</evidence>
<evidence type="ECO:0000256" key="6">
    <source>
        <dbReference type="ARBA" id="ARBA00022917"/>
    </source>
</evidence>
<dbReference type="PROSITE" id="PS00373">
    <property type="entry name" value="GART"/>
    <property type="match status" value="1"/>
</dbReference>
<keyword evidence="6 8" id="KW-0648">Protein biosynthesis</keyword>
<dbReference type="Proteomes" id="UP001555786">
    <property type="component" value="Unassembled WGS sequence"/>
</dbReference>
<dbReference type="InterPro" id="IPR005793">
    <property type="entry name" value="Formyl_trans_C"/>
</dbReference>
<dbReference type="SUPFAM" id="SSF50486">
    <property type="entry name" value="FMT C-terminal domain-like"/>
    <property type="match status" value="1"/>
</dbReference>
<accession>A0ABV3PS51</accession>
<dbReference type="PANTHER" id="PTHR11138">
    <property type="entry name" value="METHIONYL-TRNA FORMYLTRANSFERASE"/>
    <property type="match status" value="1"/>
</dbReference>
<comment type="function">
    <text evidence="1 8">Attaches a formyl group to the free amino group of methionyl-tRNA(fMet). The formyl group appears to play a dual role in the initiator identity of N-formylmethionyl-tRNA by promoting its recognition by IF2 and preventing the misappropriation of this tRNA by the elongation apparatus.</text>
</comment>
<dbReference type="InterPro" id="IPR005794">
    <property type="entry name" value="Fmt"/>
</dbReference>
<comment type="similarity">
    <text evidence="2 8">Belongs to the Fmt family.</text>
</comment>
<dbReference type="Pfam" id="PF02911">
    <property type="entry name" value="Formyl_trans_C"/>
    <property type="match status" value="1"/>
</dbReference>
<dbReference type="InterPro" id="IPR002376">
    <property type="entry name" value="Formyl_transf_N"/>
</dbReference>
<comment type="catalytic activity">
    <reaction evidence="7 8">
        <text>L-methionyl-tRNA(fMet) + (6R)-10-formyltetrahydrofolate = N-formyl-L-methionyl-tRNA(fMet) + (6S)-5,6,7,8-tetrahydrofolate + H(+)</text>
        <dbReference type="Rhea" id="RHEA:24380"/>
        <dbReference type="Rhea" id="RHEA-COMP:9952"/>
        <dbReference type="Rhea" id="RHEA-COMP:9953"/>
        <dbReference type="ChEBI" id="CHEBI:15378"/>
        <dbReference type="ChEBI" id="CHEBI:57453"/>
        <dbReference type="ChEBI" id="CHEBI:78530"/>
        <dbReference type="ChEBI" id="CHEBI:78844"/>
        <dbReference type="ChEBI" id="CHEBI:195366"/>
        <dbReference type="EC" id="2.1.2.9"/>
    </reaction>
</comment>
<evidence type="ECO:0000256" key="3">
    <source>
        <dbReference type="ARBA" id="ARBA00012261"/>
    </source>
</evidence>
<keyword evidence="5 8" id="KW-0808">Transferase</keyword>
<dbReference type="InterPro" id="IPR037022">
    <property type="entry name" value="Formyl_trans_C_sf"/>
</dbReference>
<dbReference type="InterPro" id="IPR001555">
    <property type="entry name" value="GART_AS"/>
</dbReference>
<evidence type="ECO:0000256" key="8">
    <source>
        <dbReference type="HAMAP-Rule" id="MF_00182"/>
    </source>
</evidence>
<dbReference type="InterPro" id="IPR044135">
    <property type="entry name" value="Met-tRNA-FMT_C"/>
</dbReference>
<evidence type="ECO:0000256" key="2">
    <source>
        <dbReference type="ARBA" id="ARBA00010699"/>
    </source>
</evidence>
<dbReference type="Gene3D" id="3.40.50.170">
    <property type="entry name" value="Formyl transferase, N-terminal domain"/>
    <property type="match status" value="1"/>
</dbReference>
<evidence type="ECO:0000313" key="12">
    <source>
        <dbReference type="Proteomes" id="UP001555786"/>
    </source>
</evidence>
<evidence type="ECO:0000256" key="1">
    <source>
        <dbReference type="ARBA" id="ARBA00002606"/>
    </source>
</evidence>
<dbReference type="EC" id="2.1.2.9" evidence="3 8"/>
<gene>
    <name evidence="8 11" type="primary">fmt</name>
    <name evidence="11" type="ORF">ABXS05_23145</name>
</gene>
<sequence length="308" mass="32561">MRVVFMGTPEFARPVLAEILNQGHEVVAVYTRPPAPAGRGMALAPSPVHKLAEGFGIPVFTPKSFRDEETIATFAGLGADVAVVVAYGLILPKAALEAPAEGCLNLHASLLPRWRGAAPIQRAIMAGDTKTGVMVMRMEEGLDTGPVALADSIEIEPDMTAGELHDRLSLLGADLMARALGALSRGTLTFTAQSEEGVTYARKIDKAEARIDWSRPAQEIHNHICGLSPFPGAWFEADWGQGPQRVKVLHAQLADGYGVAGTLLDDELTVACGSGAIRLVQVQRAGKTPMGAAEFLKGAPLVQGTRLA</sequence>
<dbReference type="SUPFAM" id="SSF53328">
    <property type="entry name" value="Formyltransferase"/>
    <property type="match status" value="1"/>
</dbReference>
<evidence type="ECO:0000313" key="11">
    <source>
        <dbReference type="EMBL" id="MEW9308469.1"/>
    </source>
</evidence>
<feature type="binding site" evidence="8">
    <location>
        <begin position="109"/>
        <end position="112"/>
    </location>
    <ligand>
        <name>(6S)-5,6,7,8-tetrahydrofolate</name>
        <dbReference type="ChEBI" id="CHEBI:57453"/>
    </ligand>
</feature>
<dbReference type="Gene3D" id="3.10.25.10">
    <property type="entry name" value="Formyl transferase, C-terminal domain"/>
    <property type="match status" value="1"/>
</dbReference>
<dbReference type="GO" id="GO:0004479">
    <property type="term" value="F:methionyl-tRNA formyltransferase activity"/>
    <property type="evidence" value="ECO:0007669"/>
    <property type="project" value="UniProtKB-EC"/>
</dbReference>
<dbReference type="NCBIfam" id="TIGR00460">
    <property type="entry name" value="fmt"/>
    <property type="match status" value="1"/>
</dbReference>
<keyword evidence="12" id="KW-1185">Reference proteome</keyword>
<dbReference type="HAMAP" id="MF_00182">
    <property type="entry name" value="Formyl_trans"/>
    <property type="match status" value="1"/>
</dbReference>
<dbReference type="InterPro" id="IPR011034">
    <property type="entry name" value="Formyl_transferase-like_C_sf"/>
</dbReference>
<dbReference type="InterPro" id="IPR036477">
    <property type="entry name" value="Formyl_transf_N_sf"/>
</dbReference>
<dbReference type="RefSeq" id="WP_367625530.1">
    <property type="nucleotide sequence ID" value="NZ_JBFNQD010000009.1"/>
</dbReference>
<dbReference type="Pfam" id="PF00551">
    <property type="entry name" value="Formyl_trans_N"/>
    <property type="match status" value="1"/>
</dbReference>
<evidence type="ECO:0000259" key="10">
    <source>
        <dbReference type="Pfam" id="PF02911"/>
    </source>
</evidence>
<protein>
    <recommendedName>
        <fullName evidence="4 8">Methionyl-tRNA formyltransferase</fullName>
        <ecNumber evidence="3 8">2.1.2.9</ecNumber>
    </recommendedName>
</protein>